<dbReference type="RefSeq" id="WP_330931388.1">
    <property type="nucleotide sequence ID" value="NZ_CP119075.1"/>
</dbReference>
<keyword evidence="1" id="KW-0732">Signal</keyword>
<name>A0AAF0I5N1_9BACT</name>
<reference evidence="2" key="1">
    <citation type="submission" date="2023-03" db="EMBL/GenBank/DDBJ databases">
        <title>Lomoglobus Profundus gen. nov., sp. nov., a novel member of the phylum Verrucomicrobia, isolated from deep-marine sediment of South China Sea.</title>
        <authorList>
            <person name="Ahmad T."/>
            <person name="Ishaq S.E."/>
            <person name="Wang F."/>
        </authorList>
    </citation>
    <scope>NUCLEOTIDE SEQUENCE</scope>
    <source>
        <strain evidence="2">LMO-M01</strain>
    </source>
</reference>
<organism evidence="2 3">
    <name type="scientific">Synoicihabitans lomoniglobus</name>
    <dbReference type="NCBI Taxonomy" id="2909285"/>
    <lineage>
        <taxon>Bacteria</taxon>
        <taxon>Pseudomonadati</taxon>
        <taxon>Verrucomicrobiota</taxon>
        <taxon>Opitutia</taxon>
        <taxon>Opitutales</taxon>
        <taxon>Opitutaceae</taxon>
        <taxon>Synoicihabitans</taxon>
    </lineage>
</organism>
<accession>A0AAF0I5N1</accession>
<evidence type="ECO:0000256" key="1">
    <source>
        <dbReference type="SAM" id="SignalP"/>
    </source>
</evidence>
<dbReference type="AlphaFoldDB" id="A0AAF0I5N1"/>
<keyword evidence="3" id="KW-1185">Reference proteome</keyword>
<sequence length="182" mass="19472">MKSALMALPFLVTTFVAAQEAENPPVDETPGFTDELMTESSEQGHYLNFAMRVELGSEEETAAVGFVVEEDTASLIRIVGPSLSIMSVERPAALHPRATLHYQGNNLGTIKAWREQTGLVKTSLATIMAKVGAFPLSENSDDLVILWSGPKGIHTLEIAASGEGGTVLVEVYRVSADILNGN</sequence>
<dbReference type="KEGG" id="slom:PXH66_09705"/>
<feature type="chain" id="PRO_5042080600" evidence="1">
    <location>
        <begin position="19"/>
        <end position="182"/>
    </location>
</feature>
<protein>
    <submittedName>
        <fullName evidence="2">Uncharacterized protein</fullName>
    </submittedName>
</protein>
<feature type="signal peptide" evidence="1">
    <location>
        <begin position="1"/>
        <end position="18"/>
    </location>
</feature>
<gene>
    <name evidence="2" type="ORF">PXH66_09705</name>
</gene>
<dbReference type="EMBL" id="CP119075">
    <property type="protein sequence ID" value="WED67125.1"/>
    <property type="molecule type" value="Genomic_DNA"/>
</dbReference>
<dbReference type="Proteomes" id="UP001218638">
    <property type="component" value="Chromosome"/>
</dbReference>
<proteinExistence type="predicted"/>
<evidence type="ECO:0000313" key="2">
    <source>
        <dbReference type="EMBL" id="WED67125.1"/>
    </source>
</evidence>
<evidence type="ECO:0000313" key="3">
    <source>
        <dbReference type="Proteomes" id="UP001218638"/>
    </source>
</evidence>